<dbReference type="InterPro" id="IPR016032">
    <property type="entry name" value="Sig_transdc_resp-reg_C-effctor"/>
</dbReference>
<dbReference type="InterPro" id="IPR027417">
    <property type="entry name" value="P-loop_NTPase"/>
</dbReference>
<accession>A0A375GET3</accession>
<dbReference type="EMBL" id="CP069812">
    <property type="protein sequence ID" value="QRQ95328.1"/>
    <property type="molecule type" value="Genomic_DNA"/>
</dbReference>
<evidence type="ECO:0000313" key="7">
    <source>
        <dbReference type="EMBL" id="SPC17286.1"/>
    </source>
</evidence>
<dbReference type="InterPro" id="IPR041617">
    <property type="entry name" value="TPR_MalT"/>
</dbReference>
<dbReference type="PRINTS" id="PR00038">
    <property type="entry name" value="HTHLUXR"/>
</dbReference>
<dbReference type="OrthoDB" id="134985at2"/>
<gene>
    <name evidence="7" type="ORF">CO2235_90160</name>
    <name evidence="6" type="ORF">JTE92_17880</name>
</gene>
<dbReference type="InterPro" id="IPR011990">
    <property type="entry name" value="TPR-like_helical_dom_sf"/>
</dbReference>
<organism evidence="7">
    <name type="scientific">Cupriavidus oxalaticus</name>
    <dbReference type="NCBI Taxonomy" id="96344"/>
    <lineage>
        <taxon>Bacteria</taxon>
        <taxon>Pseudomonadati</taxon>
        <taxon>Pseudomonadota</taxon>
        <taxon>Betaproteobacteria</taxon>
        <taxon>Burkholderiales</taxon>
        <taxon>Burkholderiaceae</taxon>
        <taxon>Cupriavidus</taxon>
    </lineage>
</organism>
<dbReference type="PANTHER" id="PTHR44688">
    <property type="entry name" value="DNA-BINDING TRANSCRIPTIONAL ACTIVATOR DEVR_DOSR"/>
    <property type="match status" value="1"/>
</dbReference>
<dbReference type="SMART" id="SM00421">
    <property type="entry name" value="HTH_LUXR"/>
    <property type="match status" value="1"/>
</dbReference>
<dbReference type="InterPro" id="IPR000792">
    <property type="entry name" value="Tscrpt_reg_LuxR_C"/>
</dbReference>
<keyword evidence="8" id="KW-1185">Reference proteome</keyword>
<dbReference type="GO" id="GO:0006355">
    <property type="term" value="P:regulation of DNA-templated transcription"/>
    <property type="evidence" value="ECO:0007669"/>
    <property type="project" value="InterPro"/>
</dbReference>
<dbReference type="SUPFAM" id="SSF46894">
    <property type="entry name" value="C-terminal effector domain of the bipartite response regulators"/>
    <property type="match status" value="1"/>
</dbReference>
<dbReference type="Gene3D" id="3.40.50.300">
    <property type="entry name" value="P-loop containing nucleotide triphosphate hydrolases"/>
    <property type="match status" value="1"/>
</dbReference>
<feature type="region of interest" description="Disordered" evidence="4">
    <location>
        <begin position="855"/>
        <end position="880"/>
    </location>
</feature>
<dbReference type="Gene3D" id="1.25.40.10">
    <property type="entry name" value="Tetratricopeptide repeat domain"/>
    <property type="match status" value="1"/>
</dbReference>
<evidence type="ECO:0000259" key="5">
    <source>
        <dbReference type="PROSITE" id="PS50043"/>
    </source>
</evidence>
<dbReference type="RefSeq" id="WP_063238485.1">
    <property type="nucleotide sequence ID" value="NZ_CP069810.1"/>
</dbReference>
<feature type="domain" description="HTH luxR-type" evidence="5">
    <location>
        <begin position="871"/>
        <end position="936"/>
    </location>
</feature>
<evidence type="ECO:0000256" key="3">
    <source>
        <dbReference type="ARBA" id="ARBA00023163"/>
    </source>
</evidence>
<dbReference type="Proteomes" id="UP000256862">
    <property type="component" value="Chromosome CO2235"/>
</dbReference>
<evidence type="ECO:0000256" key="1">
    <source>
        <dbReference type="ARBA" id="ARBA00023015"/>
    </source>
</evidence>
<reference evidence="7" key="1">
    <citation type="submission" date="2018-01" db="EMBL/GenBank/DDBJ databases">
        <authorList>
            <person name="Clerissi C."/>
        </authorList>
    </citation>
    <scope>NUCLEOTIDE SEQUENCE</scope>
    <source>
        <strain evidence="7">Cupriavidus oxalaticus LMG 2235</strain>
    </source>
</reference>
<evidence type="ECO:0000313" key="6">
    <source>
        <dbReference type="EMBL" id="QRQ95328.1"/>
    </source>
</evidence>
<dbReference type="InterPro" id="IPR059106">
    <property type="entry name" value="WHD_MalT"/>
</dbReference>
<feature type="region of interest" description="Disordered" evidence="4">
    <location>
        <begin position="1"/>
        <end position="28"/>
    </location>
</feature>
<dbReference type="Pfam" id="PF17874">
    <property type="entry name" value="TPR_MalT"/>
    <property type="match status" value="1"/>
</dbReference>
<dbReference type="InterPro" id="IPR036388">
    <property type="entry name" value="WH-like_DNA-bd_sf"/>
</dbReference>
<dbReference type="PROSITE" id="PS50043">
    <property type="entry name" value="HTH_LUXR_2"/>
    <property type="match status" value="1"/>
</dbReference>
<proteinExistence type="predicted"/>
<evidence type="ECO:0000256" key="2">
    <source>
        <dbReference type="ARBA" id="ARBA00023125"/>
    </source>
</evidence>
<reference evidence="6 8" key="2">
    <citation type="submission" date="2021-02" db="EMBL/GenBank/DDBJ databases">
        <title>Complete Genome Sequence of Cupriavidus oxalaticus Strain Ox1, a Soil Oxalate-Degrading Species.</title>
        <authorList>
            <person name="Palmieri F."/>
            <person name="Udriet P."/>
            <person name="Deuasquier M."/>
            <person name="Beaudoing E."/>
            <person name="Johnson S.L."/>
            <person name="Davenport K.W."/>
            <person name="Chain P.S."/>
            <person name="Bindschedler S."/>
            <person name="Junier P."/>
        </authorList>
    </citation>
    <scope>NUCLEOTIDE SEQUENCE [LARGE SCALE GENOMIC DNA]</scope>
    <source>
        <strain evidence="6 8">Ox1</strain>
    </source>
</reference>
<dbReference type="Gene3D" id="1.10.10.10">
    <property type="entry name" value="Winged helix-like DNA-binding domain superfamily/Winged helix DNA-binding domain"/>
    <property type="match status" value="1"/>
</dbReference>
<sequence length="948" mass="103603">MPTSPANPLSPPGSQPTALPSLPSLPSRPASLRSAARVVARERLLAQLTEARRRRCIVLQGPAGYGKTALLSAWRLDLLALGFDMAALALEPADHERQRWLDRVLACLAEISPDITREAMLLAERGSDDEAVERAIVALVRGIGAHSREVTLVLDDVHHLGSARMLQPLQWLLDYAPPNFHVVLATRAALPLSLGRLRDQGQLLELDQRDLRFTLAESQHFLRAQLGEISARDARLLHELADGWVAGLQLFAAHWKRKKASASGLTFAGGFVQANVQDAGAFAEYFEREVLSRLAPGEAELLVRAAACERFTASLCQALGEQAMGEHEVLALLTRLEQENLFITPTPGPKREAWYRLHPLLRETLAERLHARGEAQQRAIHGAAWRWFRDHRMLAEAVHHAVLAGDAGTAAELVERYADTLMARGEVRTALGLLRLLPASEIQARPELRLLALRMQMLTRDLDGCAAAADRLEADIGPGNASLRYRLALLRFSLALLRDDTAGALALLPEIEAAPADIAPIYMGSRNNLLSLLYMHLGDYGRARAIHAETPPLLFDGVPLLGTASGMLNGRCLAGFSHAMEGNVTQVERISRDVLREAELVGHGGAGAEPEYFAAALLGEVLYEHNDLDAARKLLEDRVDVLERVSIPDSVLRVHIVLAAAHWIIGHQLDAFAQLERLEDYGTQQGLDRLVAQSLSNQVRLHLASGDIATAEAVLARLDAIAIRHRDAPRGFLDAIHMVTERAHVMASLAHDDLRAAWTRLAPLIAYCETRGWQRHVAQLHMLAAGVAMRRGDPEAAREHALEGLRRGHRLGLMRSLIDACPGAMRQIEDIAGMPGLDPVLAFYIERLQQAMPERAPASAAAAGAAPAGPAEGRTEELSEREADVVRLLGQALPNKKIARTLGLSPETVKWHLRNIFRKLGVSSRDEAVARVRDRELGQGGQPADGAR</sequence>
<dbReference type="SUPFAM" id="SSF52540">
    <property type="entry name" value="P-loop containing nucleoside triphosphate hydrolases"/>
    <property type="match status" value="1"/>
</dbReference>
<dbReference type="SUPFAM" id="SSF48452">
    <property type="entry name" value="TPR-like"/>
    <property type="match status" value="1"/>
</dbReference>
<dbReference type="PANTHER" id="PTHR44688:SF16">
    <property type="entry name" value="DNA-BINDING TRANSCRIPTIONAL ACTIVATOR DEVR_DOSR"/>
    <property type="match status" value="1"/>
</dbReference>
<dbReference type="Proteomes" id="UP000623307">
    <property type="component" value="Chromosome 2"/>
</dbReference>
<dbReference type="Pfam" id="PF25873">
    <property type="entry name" value="WHD_MalT"/>
    <property type="match status" value="1"/>
</dbReference>
<evidence type="ECO:0000256" key="4">
    <source>
        <dbReference type="SAM" id="MobiDB-lite"/>
    </source>
</evidence>
<name>A0A375GET3_9BURK</name>
<dbReference type="Pfam" id="PF00196">
    <property type="entry name" value="GerE"/>
    <property type="match status" value="1"/>
</dbReference>
<dbReference type="CDD" id="cd06170">
    <property type="entry name" value="LuxR_C_like"/>
    <property type="match status" value="1"/>
</dbReference>
<dbReference type="GeneID" id="303491423"/>
<keyword evidence="3" id="KW-0804">Transcription</keyword>
<keyword evidence="1" id="KW-0805">Transcription regulation</keyword>
<feature type="compositionally biased region" description="Low complexity" evidence="4">
    <location>
        <begin position="18"/>
        <end position="28"/>
    </location>
</feature>
<dbReference type="GO" id="GO:0003677">
    <property type="term" value="F:DNA binding"/>
    <property type="evidence" value="ECO:0007669"/>
    <property type="project" value="UniProtKB-KW"/>
</dbReference>
<feature type="compositionally biased region" description="Low complexity" evidence="4">
    <location>
        <begin position="856"/>
        <end position="871"/>
    </location>
</feature>
<evidence type="ECO:0000313" key="8">
    <source>
        <dbReference type="Proteomes" id="UP000623307"/>
    </source>
</evidence>
<dbReference type="AlphaFoldDB" id="A0A375GET3"/>
<protein>
    <submittedName>
        <fullName evidence="7">ATP-dependent transcriptional regulator,MalT-family</fullName>
    </submittedName>
    <submittedName>
        <fullName evidence="6">Helix-turn-helix transcriptional regulator</fullName>
    </submittedName>
</protein>
<keyword evidence="2" id="KW-0238">DNA-binding</keyword>
<dbReference type="EMBL" id="OGUS01000131">
    <property type="protein sequence ID" value="SPC17286.1"/>
    <property type="molecule type" value="Genomic_DNA"/>
</dbReference>